<accession>A0ABV3H0V8</accession>
<evidence type="ECO:0000313" key="3">
    <source>
        <dbReference type="Proteomes" id="UP001552427"/>
    </source>
</evidence>
<dbReference type="SUPFAM" id="SSF52540">
    <property type="entry name" value="P-loop containing nucleoside triphosphate hydrolases"/>
    <property type="match status" value="1"/>
</dbReference>
<reference evidence="2 3" key="1">
    <citation type="submission" date="2024-06" db="EMBL/GenBank/DDBJ databases">
        <title>The Natural Products Discovery Center: Release of the First 8490 Sequenced Strains for Exploring Actinobacteria Biosynthetic Diversity.</title>
        <authorList>
            <person name="Kalkreuter E."/>
            <person name="Kautsar S.A."/>
            <person name="Yang D."/>
            <person name="Bader C.D."/>
            <person name="Teijaro C.N."/>
            <person name="Fluegel L."/>
            <person name="Davis C.M."/>
            <person name="Simpson J.R."/>
            <person name="Lauterbach L."/>
            <person name="Steele A.D."/>
            <person name="Gui C."/>
            <person name="Meng S."/>
            <person name="Li G."/>
            <person name="Viehrig K."/>
            <person name="Ye F."/>
            <person name="Su P."/>
            <person name="Kiefer A.F."/>
            <person name="Nichols A."/>
            <person name="Cepeda A.J."/>
            <person name="Yan W."/>
            <person name="Fan B."/>
            <person name="Jiang Y."/>
            <person name="Adhikari A."/>
            <person name="Zheng C.-J."/>
            <person name="Schuster L."/>
            <person name="Cowan T.M."/>
            <person name="Smanski M.J."/>
            <person name="Chevrette M.G."/>
            <person name="De Carvalho L.P.S."/>
            <person name="Shen B."/>
        </authorList>
    </citation>
    <scope>NUCLEOTIDE SEQUENCE [LARGE SCALE GENOMIC DNA]</scope>
    <source>
        <strain evidence="2 3">NPDC049574</strain>
    </source>
</reference>
<dbReference type="InterPro" id="IPR038727">
    <property type="entry name" value="NadR/Ttd14_AAA_dom"/>
</dbReference>
<dbReference type="Proteomes" id="UP001552427">
    <property type="component" value="Unassembled WGS sequence"/>
</dbReference>
<feature type="domain" description="NadR/Ttd14 AAA" evidence="1">
    <location>
        <begin position="3"/>
        <end position="169"/>
    </location>
</feature>
<comment type="caution">
    <text evidence="2">The sequence shown here is derived from an EMBL/GenBank/DDBJ whole genome shotgun (WGS) entry which is preliminary data.</text>
</comment>
<dbReference type="InterPro" id="IPR027417">
    <property type="entry name" value="P-loop_NTPase"/>
</dbReference>
<gene>
    <name evidence="2" type="ORF">AB0K40_11630</name>
</gene>
<organism evidence="2 3">
    <name type="scientific">Nonomuraea bangladeshensis</name>
    <dbReference type="NCBI Taxonomy" id="404385"/>
    <lineage>
        <taxon>Bacteria</taxon>
        <taxon>Bacillati</taxon>
        <taxon>Actinomycetota</taxon>
        <taxon>Actinomycetes</taxon>
        <taxon>Streptosporangiales</taxon>
        <taxon>Streptosporangiaceae</taxon>
        <taxon>Nonomuraea</taxon>
    </lineage>
</organism>
<evidence type="ECO:0000259" key="1">
    <source>
        <dbReference type="Pfam" id="PF13521"/>
    </source>
</evidence>
<proteinExistence type="predicted"/>
<protein>
    <submittedName>
        <fullName evidence="2">AAA family ATPase</fullName>
    </submittedName>
</protein>
<dbReference type="Pfam" id="PF13521">
    <property type="entry name" value="AAA_28"/>
    <property type="match status" value="1"/>
</dbReference>
<dbReference type="EMBL" id="JBFARM010000003">
    <property type="protein sequence ID" value="MEV4286143.1"/>
    <property type="molecule type" value="Genomic_DNA"/>
</dbReference>
<keyword evidence="3" id="KW-1185">Reference proteome</keyword>
<evidence type="ECO:0000313" key="2">
    <source>
        <dbReference type="EMBL" id="MEV4286143.1"/>
    </source>
</evidence>
<name>A0ABV3H0V8_9ACTN</name>
<sequence length="181" mass="20074">MKRYILTGTPGAGKTAILRWLECDGYTVVEEAATDVIALEQARGEPEPWTKPSFVGAVADLQRRRQEQAAALPGDVQIYDRSPVCTYALATYLGHPVSPALSRELERIQAQRIYARKVFFVQSLGFVTPTDARLITFEESLRFEQIHQDTYSSLGYECVPIAPGTLPDRVATVKKLLEAAS</sequence>
<dbReference type="Gene3D" id="3.40.50.300">
    <property type="entry name" value="P-loop containing nucleotide triphosphate hydrolases"/>
    <property type="match status" value="1"/>
</dbReference>
<dbReference type="RefSeq" id="WP_364447825.1">
    <property type="nucleotide sequence ID" value="NZ_JBFARM010000003.1"/>
</dbReference>